<dbReference type="EMBL" id="JARJCW010000031">
    <property type="protein sequence ID" value="KAJ7209312.1"/>
    <property type="molecule type" value="Genomic_DNA"/>
</dbReference>
<protein>
    <submittedName>
        <fullName evidence="2">Uncharacterized protein</fullName>
    </submittedName>
</protein>
<organism evidence="2 3">
    <name type="scientific">Mycena pura</name>
    <dbReference type="NCBI Taxonomy" id="153505"/>
    <lineage>
        <taxon>Eukaryota</taxon>
        <taxon>Fungi</taxon>
        <taxon>Dikarya</taxon>
        <taxon>Basidiomycota</taxon>
        <taxon>Agaricomycotina</taxon>
        <taxon>Agaricomycetes</taxon>
        <taxon>Agaricomycetidae</taxon>
        <taxon>Agaricales</taxon>
        <taxon>Marasmiineae</taxon>
        <taxon>Mycenaceae</taxon>
        <taxon>Mycena</taxon>
    </lineage>
</organism>
<feature type="compositionally biased region" description="Low complexity" evidence="1">
    <location>
        <begin position="44"/>
        <end position="55"/>
    </location>
</feature>
<sequence>MPAQRAAQVYRACLTNRLHRVQQKQAPAAPKNAGTPQGLPDQWAAQGAAKRAPAAPKIGKTGCASAEGGYIHLLSTKSIHGYYHMVMTTWRGYIQYVDMLPHMHPY</sequence>
<evidence type="ECO:0000313" key="2">
    <source>
        <dbReference type="EMBL" id="KAJ7209312.1"/>
    </source>
</evidence>
<name>A0AAD6Y9Y1_9AGAR</name>
<dbReference type="AlphaFoldDB" id="A0AAD6Y9Y1"/>
<accession>A0AAD6Y9Y1</accession>
<gene>
    <name evidence="2" type="ORF">GGX14DRAFT_395419</name>
</gene>
<reference evidence="2" key="1">
    <citation type="submission" date="2023-03" db="EMBL/GenBank/DDBJ databases">
        <title>Massive genome expansion in bonnet fungi (Mycena s.s.) driven by repeated elements and novel gene families across ecological guilds.</title>
        <authorList>
            <consortium name="Lawrence Berkeley National Laboratory"/>
            <person name="Harder C.B."/>
            <person name="Miyauchi S."/>
            <person name="Viragh M."/>
            <person name="Kuo A."/>
            <person name="Thoen E."/>
            <person name="Andreopoulos B."/>
            <person name="Lu D."/>
            <person name="Skrede I."/>
            <person name="Drula E."/>
            <person name="Henrissat B."/>
            <person name="Morin E."/>
            <person name="Kohler A."/>
            <person name="Barry K."/>
            <person name="LaButti K."/>
            <person name="Morin E."/>
            <person name="Salamov A."/>
            <person name="Lipzen A."/>
            <person name="Mereny Z."/>
            <person name="Hegedus B."/>
            <person name="Baldrian P."/>
            <person name="Stursova M."/>
            <person name="Weitz H."/>
            <person name="Taylor A."/>
            <person name="Grigoriev I.V."/>
            <person name="Nagy L.G."/>
            <person name="Martin F."/>
            <person name="Kauserud H."/>
        </authorList>
    </citation>
    <scope>NUCLEOTIDE SEQUENCE</scope>
    <source>
        <strain evidence="2">9144</strain>
    </source>
</reference>
<keyword evidence="3" id="KW-1185">Reference proteome</keyword>
<dbReference type="Proteomes" id="UP001219525">
    <property type="component" value="Unassembled WGS sequence"/>
</dbReference>
<evidence type="ECO:0000256" key="1">
    <source>
        <dbReference type="SAM" id="MobiDB-lite"/>
    </source>
</evidence>
<feature type="region of interest" description="Disordered" evidence="1">
    <location>
        <begin position="21"/>
        <end position="55"/>
    </location>
</feature>
<proteinExistence type="predicted"/>
<evidence type="ECO:0000313" key="3">
    <source>
        <dbReference type="Proteomes" id="UP001219525"/>
    </source>
</evidence>
<comment type="caution">
    <text evidence="2">The sequence shown here is derived from an EMBL/GenBank/DDBJ whole genome shotgun (WGS) entry which is preliminary data.</text>
</comment>